<feature type="transmembrane region" description="Helical" evidence="7">
    <location>
        <begin position="105"/>
        <end position="133"/>
    </location>
</feature>
<dbReference type="Pfam" id="PF02080">
    <property type="entry name" value="TrkA_C"/>
    <property type="match status" value="2"/>
</dbReference>
<evidence type="ECO:0000259" key="8">
    <source>
        <dbReference type="PROSITE" id="PS51202"/>
    </source>
</evidence>
<feature type="transmembrane region" description="Helical" evidence="7">
    <location>
        <begin position="597"/>
        <end position="617"/>
    </location>
</feature>
<evidence type="ECO:0000256" key="6">
    <source>
        <dbReference type="ARBA" id="ARBA00023136"/>
    </source>
</evidence>
<evidence type="ECO:0000256" key="3">
    <source>
        <dbReference type="ARBA" id="ARBA00022692"/>
    </source>
</evidence>
<feature type="transmembrane region" description="Helical" evidence="7">
    <location>
        <begin position="67"/>
        <end position="85"/>
    </location>
</feature>
<feature type="transmembrane region" description="Helical" evidence="7">
    <location>
        <begin position="558"/>
        <end position="577"/>
    </location>
</feature>
<feature type="transmembrane region" description="Helical" evidence="7">
    <location>
        <begin position="145"/>
        <end position="165"/>
    </location>
</feature>
<keyword evidence="3 7" id="KW-0812">Transmembrane</keyword>
<dbReference type="GO" id="GO:0006813">
    <property type="term" value="P:potassium ion transport"/>
    <property type="evidence" value="ECO:0007669"/>
    <property type="project" value="InterPro"/>
</dbReference>
<dbReference type="PROSITE" id="PS51202">
    <property type="entry name" value="RCK_C"/>
    <property type="match status" value="2"/>
</dbReference>
<feature type="domain" description="RCK C-terminal" evidence="8">
    <location>
        <begin position="323"/>
        <end position="408"/>
    </location>
</feature>
<evidence type="ECO:0000313" key="9">
    <source>
        <dbReference type="EMBL" id="SDX17801.1"/>
    </source>
</evidence>
<dbReference type="STRING" id="1058.SAMN05421783_11633"/>
<dbReference type="InterPro" id="IPR004680">
    <property type="entry name" value="Cit_transptr-like_dom"/>
</dbReference>
<feature type="transmembrane region" description="Helical" evidence="7">
    <location>
        <begin position="38"/>
        <end position="55"/>
    </location>
</feature>
<evidence type="ECO:0000256" key="4">
    <source>
        <dbReference type="ARBA" id="ARBA00022737"/>
    </source>
</evidence>
<dbReference type="Pfam" id="PF03600">
    <property type="entry name" value="CitMHS"/>
    <property type="match status" value="1"/>
</dbReference>
<keyword evidence="5 7" id="KW-1133">Transmembrane helix</keyword>
<dbReference type="GO" id="GO:0008324">
    <property type="term" value="F:monoatomic cation transmembrane transporter activity"/>
    <property type="evidence" value="ECO:0007669"/>
    <property type="project" value="InterPro"/>
</dbReference>
<evidence type="ECO:0000256" key="1">
    <source>
        <dbReference type="ARBA" id="ARBA00004141"/>
    </source>
</evidence>
<dbReference type="EMBL" id="FNNZ01000016">
    <property type="protein sequence ID" value="SDX17801.1"/>
    <property type="molecule type" value="Genomic_DNA"/>
</dbReference>
<name>A0A1H2ZK88_THIRO</name>
<evidence type="ECO:0000256" key="7">
    <source>
        <dbReference type="SAM" id="Phobius"/>
    </source>
</evidence>
<evidence type="ECO:0000313" key="10">
    <source>
        <dbReference type="Proteomes" id="UP000198816"/>
    </source>
</evidence>
<comment type="subcellular location">
    <subcellularLocation>
        <location evidence="1">Membrane</location>
        <topology evidence="1">Multi-pass membrane protein</topology>
    </subcellularLocation>
</comment>
<keyword evidence="6 7" id="KW-0472">Membrane</keyword>
<keyword evidence="10" id="KW-1185">Reference proteome</keyword>
<dbReference type="Gene3D" id="3.30.70.1450">
    <property type="entry name" value="Regulator of K+ conductance, C-terminal domain"/>
    <property type="match status" value="2"/>
</dbReference>
<feature type="domain" description="RCK C-terminal" evidence="8">
    <location>
        <begin position="227"/>
        <end position="317"/>
    </location>
</feature>
<feature type="transmembrane region" description="Helical" evidence="7">
    <location>
        <begin position="531"/>
        <end position="551"/>
    </location>
</feature>
<dbReference type="InterPro" id="IPR006037">
    <property type="entry name" value="RCK_C"/>
</dbReference>
<organism evidence="9 10">
    <name type="scientific">Thiocapsa roseopersicina</name>
    <dbReference type="NCBI Taxonomy" id="1058"/>
    <lineage>
        <taxon>Bacteria</taxon>
        <taxon>Pseudomonadati</taxon>
        <taxon>Pseudomonadota</taxon>
        <taxon>Gammaproteobacteria</taxon>
        <taxon>Chromatiales</taxon>
        <taxon>Chromatiaceae</taxon>
        <taxon>Thiocapsa</taxon>
    </lineage>
</organism>
<dbReference type="PANTHER" id="PTHR43652:SF1">
    <property type="entry name" value="RESPONSE REGULATOR"/>
    <property type="match status" value="1"/>
</dbReference>
<reference evidence="10" key="1">
    <citation type="submission" date="2016-10" db="EMBL/GenBank/DDBJ databases">
        <authorList>
            <person name="Varghese N."/>
            <person name="Submissions S."/>
        </authorList>
    </citation>
    <scope>NUCLEOTIDE SEQUENCE [LARGE SCALE GENOMIC DNA]</scope>
    <source>
        <strain evidence="10">DSM 217</strain>
    </source>
</reference>
<feature type="transmembrane region" description="Helical" evidence="7">
    <location>
        <begin position="185"/>
        <end position="205"/>
    </location>
</feature>
<dbReference type="InterPro" id="IPR051679">
    <property type="entry name" value="DASS-Related_Transporters"/>
</dbReference>
<evidence type="ECO:0000256" key="5">
    <source>
        <dbReference type="ARBA" id="ARBA00022989"/>
    </source>
</evidence>
<keyword evidence="2" id="KW-0813">Transport</keyword>
<evidence type="ECO:0000256" key="2">
    <source>
        <dbReference type="ARBA" id="ARBA00022448"/>
    </source>
</evidence>
<dbReference type="GO" id="GO:0005886">
    <property type="term" value="C:plasma membrane"/>
    <property type="evidence" value="ECO:0007669"/>
    <property type="project" value="TreeGrafter"/>
</dbReference>
<keyword evidence="4" id="KW-0677">Repeat</keyword>
<feature type="transmembrane region" description="Helical" evidence="7">
    <location>
        <begin position="475"/>
        <end position="493"/>
    </location>
</feature>
<proteinExistence type="predicted"/>
<gene>
    <name evidence="9" type="ORF">SAMN05421783_11633</name>
</gene>
<feature type="transmembrane region" description="Helical" evidence="7">
    <location>
        <begin position="12"/>
        <end position="32"/>
    </location>
</feature>
<dbReference type="InterPro" id="IPR036721">
    <property type="entry name" value="RCK_C_sf"/>
</dbReference>
<dbReference type="PANTHER" id="PTHR43652">
    <property type="entry name" value="BASIC AMINO ACID ANTIPORTER YFCC-RELATED"/>
    <property type="match status" value="1"/>
</dbReference>
<feature type="transmembrane region" description="Helical" evidence="7">
    <location>
        <begin position="430"/>
        <end position="463"/>
    </location>
</feature>
<protein>
    <submittedName>
        <fullName evidence="9">Di-and tricarboxylate transporter</fullName>
    </submittedName>
</protein>
<accession>A0A1H2ZK88</accession>
<dbReference type="AlphaFoldDB" id="A0A1H2ZK88"/>
<dbReference type="SUPFAM" id="SSF116726">
    <property type="entry name" value="TrkA C-terminal domain-like"/>
    <property type="match status" value="2"/>
</dbReference>
<feature type="transmembrane region" description="Helical" evidence="7">
    <location>
        <begin position="505"/>
        <end position="525"/>
    </location>
</feature>
<dbReference type="Proteomes" id="UP000198816">
    <property type="component" value="Unassembled WGS sequence"/>
</dbReference>
<sequence length="620" mass="65240">MAQVPRLGGLVNLELLLVLALLVGAILMFSLGRPRADAVGLLMMVGLPFTGVITVREAIAGFSNPNIILIAAMFVIGEGLARTGIAQGLGDWLVARGGKNETRLVATLMLIVGALGSVMYSTGVVAIFIPVALRIAQSTGMSPAQVLMPVSFAALISGMLTLVAAAPNLIVNYELVRTGAEGMSFFTLTPIGLPILLLGVAYMMFARRWLGTGGADGQRTGGRPSLTDWVETYRLAERELRVRVREDSPLVGQPLGALALPGHAELAVLAVERSRPFHTCLIGPDPTTEIAAGDILLIDSPTPIASPDARCADLGLERLPLSGAYFTDQAQGVGMAEVMLPAESRLVGKTLVELQLRAQYDLTAIGLRRGTVAHTPERLREERLQPGDTLLLVGAWKAIRQLRGGGRDLVALNLPKEFDEVLPAAKQAPFALLALAITVTLMVLDLVPAVQAALIGCLLMGLFRCIDLDSAYRAISLRTLVLIAGMLPFGIALERTGGIDLAATALVALLGDAGPYLILATLYLITVLIGLFVVAAANAVLVIPVALALAAELGASPYPFAIIVALAASSAFMTPIAPPNAMVATAGNYRFGDYVRVGLPFVVVVMAVSVALVPWLFPFY</sequence>